<gene>
    <name evidence="8" type="ORF">CHC_T00003680001</name>
</gene>
<proteinExistence type="inferred from homology"/>
<keyword evidence="3" id="KW-0719">Serine esterase</keyword>
<keyword evidence="9" id="KW-1185">Reference proteome</keyword>
<dbReference type="PANTHER" id="PTHR14189:SF0">
    <property type="entry name" value="PROTEIN PHOSPHATASE METHYLESTERASE 1"/>
    <property type="match status" value="1"/>
</dbReference>
<keyword evidence="4" id="KW-0378">Hydrolase</keyword>
<dbReference type="EC" id="3.1.1.89" evidence="2"/>
<organism evidence="8 9">
    <name type="scientific">Chondrus crispus</name>
    <name type="common">Carrageen Irish moss</name>
    <name type="synonym">Polymorpha crispa</name>
    <dbReference type="NCBI Taxonomy" id="2769"/>
    <lineage>
        <taxon>Eukaryota</taxon>
        <taxon>Rhodophyta</taxon>
        <taxon>Florideophyceae</taxon>
        <taxon>Rhodymeniophycidae</taxon>
        <taxon>Gigartinales</taxon>
        <taxon>Gigartinaceae</taxon>
        <taxon>Chondrus</taxon>
    </lineage>
</organism>
<evidence type="ECO:0000313" key="8">
    <source>
        <dbReference type="EMBL" id="CDF34766.1"/>
    </source>
</evidence>
<dbReference type="STRING" id="2769.R7QBG9"/>
<dbReference type="Gramene" id="CDF34766">
    <property type="protein sequence ID" value="CDF34766"/>
    <property type="gene ID" value="CHC_T00003680001"/>
</dbReference>
<dbReference type="Gene3D" id="3.40.50.1820">
    <property type="entry name" value="alpha/beta hydrolase"/>
    <property type="match status" value="1"/>
</dbReference>
<dbReference type="KEGG" id="ccp:CHC_T00003680001"/>
<evidence type="ECO:0000256" key="4">
    <source>
        <dbReference type="ARBA" id="ARBA00022801"/>
    </source>
</evidence>
<dbReference type="Pfam" id="PF12697">
    <property type="entry name" value="Abhydrolase_6"/>
    <property type="match status" value="1"/>
</dbReference>
<sequence>MKPPSSAKPSTSMPPPPSLSRPTRFPDRAPTSPSASLPAIRRPSAGVLHSASPSPSASPAPTADDFSPRSWTDCFDHSLDLHVPSRNAVFRLYHASFTPSSDFCLLFLHGGGHSALSWALVADKLRKRCPVIAFDARGHGNSVADDDTDLSAETQVADAAELVRTFFKQRGTQVPRLVVIGHSMGGAIAARLTASKHLERIVGLVVIDVAVRYVTKAGHVRNTESARLSVPPQLVRATNKDRWTWRTDLEQSEGYWRGWFQGLSSLFLSVDVAKMLVLASVDRLDKHLMIAQMQGKFQNILIPTAGHAVHEDQPDQTAKVINDYLERNLFLGRLVEGEGERIFQQREPIPPCC</sequence>
<evidence type="ECO:0000256" key="2">
    <source>
        <dbReference type="ARBA" id="ARBA00013111"/>
    </source>
</evidence>
<evidence type="ECO:0000256" key="5">
    <source>
        <dbReference type="ARBA" id="ARBA00049203"/>
    </source>
</evidence>
<dbReference type="RefSeq" id="XP_005714585.1">
    <property type="nucleotide sequence ID" value="XM_005714528.1"/>
</dbReference>
<feature type="domain" description="AB hydrolase-1" evidence="7">
    <location>
        <begin position="105"/>
        <end position="319"/>
    </location>
</feature>
<dbReference type="AlphaFoldDB" id="R7QBG9"/>
<evidence type="ECO:0000256" key="3">
    <source>
        <dbReference type="ARBA" id="ARBA00022487"/>
    </source>
</evidence>
<feature type="compositionally biased region" description="Low complexity" evidence="6">
    <location>
        <begin position="50"/>
        <end position="63"/>
    </location>
</feature>
<evidence type="ECO:0000259" key="7">
    <source>
        <dbReference type="Pfam" id="PF12697"/>
    </source>
</evidence>
<dbReference type="InterPro" id="IPR000073">
    <property type="entry name" value="AB_hydrolase_1"/>
</dbReference>
<feature type="region of interest" description="Disordered" evidence="6">
    <location>
        <begin position="1"/>
        <end position="64"/>
    </location>
</feature>
<dbReference type="Proteomes" id="UP000012073">
    <property type="component" value="Unassembled WGS sequence"/>
</dbReference>
<evidence type="ECO:0000313" key="9">
    <source>
        <dbReference type="Proteomes" id="UP000012073"/>
    </source>
</evidence>
<evidence type="ECO:0000256" key="1">
    <source>
        <dbReference type="ARBA" id="ARBA00008645"/>
    </source>
</evidence>
<dbReference type="OrthoDB" id="194865at2759"/>
<dbReference type="EMBL" id="HG001706">
    <property type="protein sequence ID" value="CDF34766.1"/>
    <property type="molecule type" value="Genomic_DNA"/>
</dbReference>
<dbReference type="GO" id="GO:0051723">
    <property type="term" value="F:protein methylesterase activity"/>
    <property type="evidence" value="ECO:0007669"/>
    <property type="project" value="UniProtKB-EC"/>
</dbReference>
<comment type="catalytic activity">
    <reaction evidence="5">
        <text>[phosphatase 2A protein]-C-terminal L-leucine methyl ester + H2O = [phosphatase 2A protein]-C-terminal L-leucine + methanol + H(+)</text>
        <dbReference type="Rhea" id="RHEA:48548"/>
        <dbReference type="Rhea" id="RHEA-COMP:12134"/>
        <dbReference type="Rhea" id="RHEA-COMP:12135"/>
        <dbReference type="ChEBI" id="CHEBI:15377"/>
        <dbReference type="ChEBI" id="CHEBI:15378"/>
        <dbReference type="ChEBI" id="CHEBI:17790"/>
        <dbReference type="ChEBI" id="CHEBI:90516"/>
        <dbReference type="ChEBI" id="CHEBI:90517"/>
        <dbReference type="EC" id="3.1.1.89"/>
    </reaction>
</comment>
<name>R7QBG9_CHOCR</name>
<comment type="similarity">
    <text evidence="1">Belongs to the AB hydrolase superfamily.</text>
</comment>
<dbReference type="PANTHER" id="PTHR14189">
    <property type="entry name" value="PROTEIN PHOSPHATASE METHYLESTERASE-1 RELATED"/>
    <property type="match status" value="1"/>
</dbReference>
<accession>R7QBG9</accession>
<evidence type="ECO:0000256" key="6">
    <source>
        <dbReference type="SAM" id="MobiDB-lite"/>
    </source>
</evidence>
<dbReference type="GeneID" id="17322294"/>
<dbReference type="InterPro" id="IPR029058">
    <property type="entry name" value="AB_hydrolase_fold"/>
</dbReference>
<protein>
    <recommendedName>
        <fullName evidence="2">protein phosphatase methylesterase-1</fullName>
        <ecNumber evidence="2">3.1.1.89</ecNumber>
    </recommendedName>
</protein>
<dbReference type="InterPro" id="IPR016812">
    <property type="entry name" value="PPase_methylesterase_euk"/>
</dbReference>
<dbReference type="SUPFAM" id="SSF53474">
    <property type="entry name" value="alpha/beta-Hydrolases"/>
    <property type="match status" value="1"/>
</dbReference>
<dbReference type="OMA" id="VMVCHHG"/>
<dbReference type="PhylomeDB" id="R7QBG9"/>
<reference evidence="9" key="1">
    <citation type="journal article" date="2013" name="Proc. Natl. Acad. Sci. U.S.A.">
        <title>Genome structure and metabolic features in the red seaweed Chondrus crispus shed light on evolution of the Archaeplastida.</title>
        <authorList>
            <person name="Collen J."/>
            <person name="Porcel B."/>
            <person name="Carre W."/>
            <person name="Ball S.G."/>
            <person name="Chaparro C."/>
            <person name="Tonon T."/>
            <person name="Barbeyron T."/>
            <person name="Michel G."/>
            <person name="Noel B."/>
            <person name="Valentin K."/>
            <person name="Elias M."/>
            <person name="Artiguenave F."/>
            <person name="Arun A."/>
            <person name="Aury J.M."/>
            <person name="Barbosa-Neto J.F."/>
            <person name="Bothwell J.H."/>
            <person name="Bouget F.Y."/>
            <person name="Brillet L."/>
            <person name="Cabello-Hurtado F."/>
            <person name="Capella-Gutierrez S."/>
            <person name="Charrier B."/>
            <person name="Cladiere L."/>
            <person name="Cock J.M."/>
            <person name="Coelho S.M."/>
            <person name="Colleoni C."/>
            <person name="Czjzek M."/>
            <person name="Da Silva C."/>
            <person name="Delage L."/>
            <person name="Denoeud F."/>
            <person name="Deschamps P."/>
            <person name="Dittami S.M."/>
            <person name="Gabaldon T."/>
            <person name="Gachon C.M."/>
            <person name="Groisillier A."/>
            <person name="Herve C."/>
            <person name="Jabbari K."/>
            <person name="Katinka M."/>
            <person name="Kloareg B."/>
            <person name="Kowalczyk N."/>
            <person name="Labadie K."/>
            <person name="Leblanc C."/>
            <person name="Lopez P.J."/>
            <person name="McLachlan D.H."/>
            <person name="Meslet-Cladiere L."/>
            <person name="Moustafa A."/>
            <person name="Nehr Z."/>
            <person name="Nyvall Collen P."/>
            <person name="Panaud O."/>
            <person name="Partensky F."/>
            <person name="Poulain J."/>
            <person name="Rensing S.A."/>
            <person name="Rousvoal S."/>
            <person name="Samson G."/>
            <person name="Symeonidi A."/>
            <person name="Weissenbach J."/>
            <person name="Zambounis A."/>
            <person name="Wincker P."/>
            <person name="Boyen C."/>
        </authorList>
    </citation>
    <scope>NUCLEOTIDE SEQUENCE [LARGE SCALE GENOMIC DNA]</scope>
    <source>
        <strain evidence="9">cv. Stackhouse</strain>
    </source>
</reference>
<feature type="compositionally biased region" description="Low complexity" evidence="6">
    <location>
        <begin position="1"/>
        <end position="11"/>
    </location>
</feature>